<proteinExistence type="predicted"/>
<protein>
    <submittedName>
        <fullName evidence="1">Uncharacterized protein</fullName>
    </submittedName>
</protein>
<accession>A0A382ZLP6</accession>
<dbReference type="Gene3D" id="3.30.780.20">
    <property type="match status" value="1"/>
</dbReference>
<dbReference type="EMBL" id="UINC01184990">
    <property type="protein sequence ID" value="SVD96477.1"/>
    <property type="molecule type" value="Genomic_DNA"/>
</dbReference>
<evidence type="ECO:0000313" key="1">
    <source>
        <dbReference type="EMBL" id="SVD96477.1"/>
    </source>
</evidence>
<feature type="non-terminal residue" evidence="1">
    <location>
        <position position="52"/>
    </location>
</feature>
<gene>
    <name evidence="1" type="ORF">METZ01_LOCUS449331</name>
</gene>
<reference evidence="1" key="1">
    <citation type="submission" date="2018-05" db="EMBL/GenBank/DDBJ databases">
        <authorList>
            <person name="Lanie J.A."/>
            <person name="Ng W.-L."/>
            <person name="Kazmierczak K.M."/>
            <person name="Andrzejewski T.M."/>
            <person name="Davidsen T.M."/>
            <person name="Wayne K.J."/>
            <person name="Tettelin H."/>
            <person name="Glass J.I."/>
            <person name="Rusch D."/>
            <person name="Podicherti R."/>
            <person name="Tsui H.-C.T."/>
            <person name="Winkler M.E."/>
        </authorList>
    </citation>
    <scope>NUCLEOTIDE SEQUENCE</scope>
</reference>
<dbReference type="AlphaFoldDB" id="A0A382ZLP6"/>
<dbReference type="InterPro" id="IPR049430">
    <property type="entry name" value="UvsW_N_sf"/>
</dbReference>
<sequence>MPAYRSRAWDGKIRLFNAFGGELYVGLLPYVVEFAERRDLTIQVPPLVAQTT</sequence>
<organism evidence="1">
    <name type="scientific">marine metagenome</name>
    <dbReference type="NCBI Taxonomy" id="408172"/>
    <lineage>
        <taxon>unclassified sequences</taxon>
        <taxon>metagenomes</taxon>
        <taxon>ecological metagenomes</taxon>
    </lineage>
</organism>
<name>A0A382ZLP6_9ZZZZ</name>